<organism evidence="3 4">
    <name type="scientific">Propionicimonas paludicola</name>
    <dbReference type="NCBI Taxonomy" id="185243"/>
    <lineage>
        <taxon>Bacteria</taxon>
        <taxon>Bacillati</taxon>
        <taxon>Actinomycetota</taxon>
        <taxon>Actinomycetes</taxon>
        <taxon>Propionibacteriales</taxon>
        <taxon>Nocardioidaceae</taxon>
        <taxon>Propionicimonas</taxon>
    </lineage>
</organism>
<dbReference type="InterPro" id="IPR006073">
    <property type="entry name" value="GTP-bd"/>
</dbReference>
<dbReference type="AlphaFoldDB" id="A0A2A9CQV3"/>
<dbReference type="GO" id="GO:0043024">
    <property type="term" value="F:ribosomal small subunit binding"/>
    <property type="evidence" value="ECO:0007669"/>
    <property type="project" value="TreeGrafter"/>
</dbReference>
<evidence type="ECO:0000313" key="4">
    <source>
        <dbReference type="Proteomes" id="UP000226079"/>
    </source>
</evidence>
<dbReference type="GO" id="GO:0005829">
    <property type="term" value="C:cytosol"/>
    <property type="evidence" value="ECO:0007669"/>
    <property type="project" value="TreeGrafter"/>
</dbReference>
<accession>A0A2A9CQV3</accession>
<proteinExistence type="predicted"/>
<keyword evidence="1" id="KW-0472">Membrane</keyword>
<dbReference type="SUPFAM" id="SSF52540">
    <property type="entry name" value="P-loop containing nucleoside triphosphate hydrolases"/>
    <property type="match status" value="1"/>
</dbReference>
<protein>
    <submittedName>
        <fullName evidence="3">50S ribosome-binding GTPase</fullName>
    </submittedName>
</protein>
<dbReference type="GO" id="GO:0005525">
    <property type="term" value="F:GTP binding"/>
    <property type="evidence" value="ECO:0007669"/>
    <property type="project" value="InterPro"/>
</dbReference>
<dbReference type="EMBL" id="PDJC01000001">
    <property type="protein sequence ID" value="PFG16030.1"/>
    <property type="molecule type" value="Genomic_DNA"/>
</dbReference>
<dbReference type="GO" id="GO:0000028">
    <property type="term" value="P:ribosomal small subunit assembly"/>
    <property type="evidence" value="ECO:0007669"/>
    <property type="project" value="TreeGrafter"/>
</dbReference>
<dbReference type="InterPro" id="IPR005662">
    <property type="entry name" value="GTPase_Era-like"/>
</dbReference>
<dbReference type="PANTHER" id="PTHR42698:SF1">
    <property type="entry name" value="GTPASE ERA, MITOCHONDRIAL"/>
    <property type="match status" value="1"/>
</dbReference>
<feature type="transmembrane region" description="Helical" evidence="1">
    <location>
        <begin position="458"/>
        <end position="481"/>
    </location>
</feature>
<dbReference type="PANTHER" id="PTHR42698">
    <property type="entry name" value="GTPASE ERA"/>
    <property type="match status" value="1"/>
</dbReference>
<comment type="caution">
    <text evidence="3">The sequence shown here is derived from an EMBL/GenBank/DDBJ whole genome shotgun (WGS) entry which is preliminary data.</text>
</comment>
<keyword evidence="1" id="KW-1133">Transmembrane helix</keyword>
<dbReference type="Pfam" id="PF01926">
    <property type="entry name" value="MMR_HSR1"/>
    <property type="match status" value="1"/>
</dbReference>
<keyword evidence="1" id="KW-0812">Transmembrane</keyword>
<reference evidence="3 4" key="1">
    <citation type="submission" date="2017-10" db="EMBL/GenBank/DDBJ databases">
        <title>Sequencing the genomes of 1000 actinobacteria strains.</title>
        <authorList>
            <person name="Klenk H.-P."/>
        </authorList>
    </citation>
    <scope>NUCLEOTIDE SEQUENCE [LARGE SCALE GENOMIC DNA]</scope>
    <source>
        <strain evidence="3 4">DSM 15597</strain>
    </source>
</reference>
<dbReference type="CDD" id="cd11383">
    <property type="entry name" value="YfjP"/>
    <property type="match status" value="1"/>
</dbReference>
<dbReference type="Proteomes" id="UP000226079">
    <property type="component" value="Unassembled WGS sequence"/>
</dbReference>
<sequence>MSEDRLNRRIEALRTATELAAGRSDEAVLTAAGQVIERAGTRVALSGSHTVIAIAGSTGSGKSSLFNAISGTELAEVALRRPTTSKAMAASWGTKLPHELLDWLDITRRHLIAAEPGELSDLVLLDLPDHDSADLGHRLNVDRLIELVDAMIWVVDPQKYADAALHDGYLRRLASHAEVMLVVLNQVDLLPPDQLDNCVADLRRLLDEEGLRATPLIAVSAATGRGVRQLRDSLAQTVANKQAMTRRLAADVTVSAEALTRDLGPEAPARVNPSLVRQVDSALAEAAGVSLVVEATRTSWRRRGAIATGWPLVSWIGRIKPDPLKRFRLELAPAEPQPTEVNRTSLPPATAVQKALVDKGMRLLVDHARTGLPAGWARAVEAAAHANDAILADRLDKAVAEVSLDRRRWAWWWPLIGLLQWVLIIAAVAGALFLFAGSTLTSWGVPPLPALTWYGYPLGFWLLAGGVGGGLVLAGVSRLLVWAGAARRAAKARRELSAAVTTVVAELVITPLQAELDRYHEVRRQLRTAASS</sequence>
<evidence type="ECO:0000259" key="2">
    <source>
        <dbReference type="Pfam" id="PF01926"/>
    </source>
</evidence>
<name>A0A2A9CQV3_9ACTN</name>
<keyword evidence="4" id="KW-1185">Reference proteome</keyword>
<evidence type="ECO:0000313" key="3">
    <source>
        <dbReference type="EMBL" id="PFG16030.1"/>
    </source>
</evidence>
<gene>
    <name evidence="3" type="ORF">ATK74_0555</name>
</gene>
<dbReference type="RefSeq" id="WP_098459606.1">
    <property type="nucleotide sequence ID" value="NZ_PDJC01000001.1"/>
</dbReference>
<feature type="domain" description="G" evidence="2">
    <location>
        <begin position="52"/>
        <end position="185"/>
    </location>
</feature>
<dbReference type="OrthoDB" id="974105at2"/>
<dbReference type="Gene3D" id="3.40.50.300">
    <property type="entry name" value="P-loop containing nucleotide triphosphate hydrolases"/>
    <property type="match status" value="1"/>
</dbReference>
<evidence type="ECO:0000256" key="1">
    <source>
        <dbReference type="SAM" id="Phobius"/>
    </source>
</evidence>
<dbReference type="InterPro" id="IPR027417">
    <property type="entry name" value="P-loop_NTPase"/>
</dbReference>
<dbReference type="GO" id="GO:0019843">
    <property type="term" value="F:rRNA binding"/>
    <property type="evidence" value="ECO:0007669"/>
    <property type="project" value="TreeGrafter"/>
</dbReference>
<feature type="transmembrane region" description="Helical" evidence="1">
    <location>
        <begin position="411"/>
        <end position="438"/>
    </location>
</feature>